<accession>A0A7C3SK76</accession>
<proteinExistence type="predicted"/>
<dbReference type="AlphaFoldDB" id="A0A7C3SK76"/>
<protein>
    <submittedName>
        <fullName evidence="2">Tetratricopeptide repeat protein</fullName>
    </submittedName>
</protein>
<name>A0A7C3SK76_9BACT</name>
<dbReference type="Pfam" id="PF14559">
    <property type="entry name" value="TPR_19"/>
    <property type="match status" value="1"/>
</dbReference>
<dbReference type="EMBL" id="DTHB01000029">
    <property type="protein sequence ID" value="HGB14387.1"/>
    <property type="molecule type" value="Genomic_DNA"/>
</dbReference>
<evidence type="ECO:0000313" key="2">
    <source>
        <dbReference type="EMBL" id="HGB14387.1"/>
    </source>
</evidence>
<keyword evidence="1" id="KW-0732">Signal</keyword>
<comment type="caution">
    <text evidence="2">The sequence shown here is derived from an EMBL/GenBank/DDBJ whole genome shotgun (WGS) entry which is preliminary data.</text>
</comment>
<dbReference type="Gene3D" id="1.25.40.10">
    <property type="entry name" value="Tetratricopeptide repeat domain"/>
    <property type="match status" value="1"/>
</dbReference>
<evidence type="ECO:0000256" key="1">
    <source>
        <dbReference type="SAM" id="SignalP"/>
    </source>
</evidence>
<dbReference type="SUPFAM" id="SSF48452">
    <property type="entry name" value="TPR-like"/>
    <property type="match status" value="1"/>
</dbReference>
<organism evidence="2">
    <name type="scientific">Desulfobacca acetoxidans</name>
    <dbReference type="NCBI Taxonomy" id="60893"/>
    <lineage>
        <taxon>Bacteria</taxon>
        <taxon>Pseudomonadati</taxon>
        <taxon>Thermodesulfobacteriota</taxon>
        <taxon>Desulfobaccia</taxon>
        <taxon>Desulfobaccales</taxon>
        <taxon>Desulfobaccaceae</taxon>
        <taxon>Desulfobacca</taxon>
    </lineage>
</organism>
<feature type="signal peptide" evidence="1">
    <location>
        <begin position="1"/>
        <end position="22"/>
    </location>
</feature>
<feature type="chain" id="PRO_5028428979" evidence="1">
    <location>
        <begin position="23"/>
        <end position="149"/>
    </location>
</feature>
<gene>
    <name evidence="2" type="ORF">ENV62_04000</name>
</gene>
<dbReference type="InterPro" id="IPR011990">
    <property type="entry name" value="TPR-like_helical_dom_sf"/>
</dbReference>
<sequence length="149" mass="16183">MKHKAVCLTLALVLCTAGLAFAQVDDINKMLMSSFEMLEKGKYKEAQKILEKVLQKDPGNPLALNNLAAVMVAAKKYDKADSYLNQALPRAKGYMVQVNRVCQVGGICVAFKPVTAGTGNQELAPLVMLNIDMVKAYMAQEPLPAKGPR</sequence>
<reference evidence="2" key="1">
    <citation type="journal article" date="2020" name="mSystems">
        <title>Genome- and Community-Level Interaction Insights into Carbon Utilization and Element Cycling Functions of Hydrothermarchaeota in Hydrothermal Sediment.</title>
        <authorList>
            <person name="Zhou Z."/>
            <person name="Liu Y."/>
            <person name="Xu W."/>
            <person name="Pan J."/>
            <person name="Luo Z.H."/>
            <person name="Li M."/>
        </authorList>
    </citation>
    <scope>NUCLEOTIDE SEQUENCE [LARGE SCALE GENOMIC DNA]</scope>
    <source>
        <strain evidence="2">SpSt-776</strain>
    </source>
</reference>